<protein>
    <submittedName>
        <fullName evidence="4">Uncharacterized protein LOC111289042</fullName>
    </submittedName>
</protein>
<dbReference type="SUPFAM" id="SSF52402">
    <property type="entry name" value="Adenine nucleotide alpha hydrolases-like"/>
    <property type="match status" value="1"/>
</dbReference>
<organism evidence="3 4">
    <name type="scientific">Durio zibethinus</name>
    <name type="common">Durian</name>
    <dbReference type="NCBI Taxonomy" id="66656"/>
    <lineage>
        <taxon>Eukaryota</taxon>
        <taxon>Viridiplantae</taxon>
        <taxon>Streptophyta</taxon>
        <taxon>Embryophyta</taxon>
        <taxon>Tracheophyta</taxon>
        <taxon>Spermatophyta</taxon>
        <taxon>Magnoliopsida</taxon>
        <taxon>eudicotyledons</taxon>
        <taxon>Gunneridae</taxon>
        <taxon>Pentapetalae</taxon>
        <taxon>rosids</taxon>
        <taxon>malvids</taxon>
        <taxon>Malvales</taxon>
        <taxon>Malvaceae</taxon>
        <taxon>Helicteroideae</taxon>
        <taxon>Durio</taxon>
    </lineage>
</organism>
<dbReference type="GO" id="GO:0016705">
    <property type="term" value="F:oxidoreductase activity, acting on paired donors, with incorporation or reduction of molecular oxygen"/>
    <property type="evidence" value="ECO:0007669"/>
    <property type="project" value="InterPro"/>
</dbReference>
<dbReference type="GeneID" id="111289042"/>
<sequence>MGTWIIYLSSCQSLFFLMILIKFFIKLWWTPTRLQSIMSSQGIKGPPYRFLHRSTKEIINMGNGVMISPMELSHHVFPKIQPHVYSWMKLYGKNFADWLGPHAYLVVTELELVKEILSNKAGAYPRRQLEGYWKMLLGDGLPTKEVGRTGTRLPGFCLNRIRPHVRVRSPPIQAKPNVNFSDTDQKDEICGKVGEDKSSNGEKPGFVIGRKIMIVVDSSIEATGAIQWALSHTVHCQDTVILLYVTKPSKQVTNDVSDKSEAPSPRACEPVSSLKNMCKQKRPEGVDVAVVQGKEKGPTIVEEAKKQGVALLVLGQKKRSMTRRLIMMWAGNRVTGGVVDYCIQNASCMVVAARRKRKRLGGYLITTKRHNDFWLLA</sequence>
<dbReference type="Pfam" id="PF00582">
    <property type="entry name" value="Usp"/>
    <property type="match status" value="1"/>
</dbReference>
<evidence type="ECO:0000259" key="2">
    <source>
        <dbReference type="Pfam" id="PF00582"/>
    </source>
</evidence>
<dbReference type="AlphaFoldDB" id="A0A6P5Y5F6"/>
<feature type="domain" description="UspA" evidence="2">
    <location>
        <begin position="210"/>
        <end position="353"/>
    </location>
</feature>
<keyword evidence="3" id="KW-1185">Reference proteome</keyword>
<gene>
    <name evidence="4" type="primary">LOC111289042</name>
</gene>
<dbReference type="InterPro" id="IPR006016">
    <property type="entry name" value="UspA"/>
</dbReference>
<dbReference type="KEGG" id="dzi:111289042"/>
<dbReference type="PANTHER" id="PTHR47000:SF1">
    <property type="entry name" value="ADENINE NUCLEOTIDE ALPHA HYDROLASES-LIKE SUPERFAMILY PROTEIN"/>
    <property type="match status" value="1"/>
</dbReference>
<reference evidence="4" key="1">
    <citation type="submission" date="2025-08" db="UniProtKB">
        <authorList>
            <consortium name="RefSeq"/>
        </authorList>
    </citation>
    <scope>IDENTIFICATION</scope>
    <source>
        <tissue evidence="4">Fruit stalk</tissue>
    </source>
</reference>
<feature type="transmembrane region" description="Helical" evidence="1">
    <location>
        <begin position="6"/>
        <end position="29"/>
    </location>
</feature>
<proteinExistence type="predicted"/>
<keyword evidence="1" id="KW-0472">Membrane</keyword>
<dbReference type="RefSeq" id="XP_022735649.1">
    <property type="nucleotide sequence ID" value="XM_022879914.1"/>
</dbReference>
<accession>A0A6P5Y5F6</accession>
<dbReference type="InterPro" id="IPR014729">
    <property type="entry name" value="Rossmann-like_a/b/a_fold"/>
</dbReference>
<keyword evidence="1" id="KW-1133">Transmembrane helix</keyword>
<dbReference type="PANTHER" id="PTHR47000">
    <property type="entry name" value="ADENINE NUCLEOTIDE ALPHA HYDROLASES-LIKE SUPERFAMILY PROTEIN"/>
    <property type="match status" value="1"/>
</dbReference>
<evidence type="ECO:0000313" key="4">
    <source>
        <dbReference type="RefSeq" id="XP_022735649.1"/>
    </source>
</evidence>
<dbReference type="GO" id="GO:0004497">
    <property type="term" value="F:monooxygenase activity"/>
    <property type="evidence" value="ECO:0007669"/>
    <property type="project" value="InterPro"/>
</dbReference>
<dbReference type="CDD" id="cd00293">
    <property type="entry name" value="USP-like"/>
    <property type="match status" value="1"/>
</dbReference>
<dbReference type="Proteomes" id="UP000515121">
    <property type="component" value="Unplaced"/>
</dbReference>
<dbReference type="SUPFAM" id="SSF48264">
    <property type="entry name" value="Cytochrome P450"/>
    <property type="match status" value="1"/>
</dbReference>
<dbReference type="Gene3D" id="3.40.50.620">
    <property type="entry name" value="HUPs"/>
    <property type="match status" value="1"/>
</dbReference>
<keyword evidence="1" id="KW-0812">Transmembrane</keyword>
<dbReference type="InterPro" id="IPR036396">
    <property type="entry name" value="Cyt_P450_sf"/>
</dbReference>
<dbReference type="GO" id="GO:0020037">
    <property type="term" value="F:heme binding"/>
    <property type="evidence" value="ECO:0007669"/>
    <property type="project" value="InterPro"/>
</dbReference>
<evidence type="ECO:0000256" key="1">
    <source>
        <dbReference type="SAM" id="Phobius"/>
    </source>
</evidence>
<dbReference type="GO" id="GO:0005506">
    <property type="term" value="F:iron ion binding"/>
    <property type="evidence" value="ECO:0007669"/>
    <property type="project" value="InterPro"/>
</dbReference>
<evidence type="ECO:0000313" key="3">
    <source>
        <dbReference type="Proteomes" id="UP000515121"/>
    </source>
</evidence>
<dbReference type="OrthoDB" id="1667873at2759"/>
<name>A0A6P5Y5F6_DURZI</name>